<feature type="region of interest" description="Disordered" evidence="3">
    <location>
        <begin position="357"/>
        <end position="551"/>
    </location>
</feature>
<dbReference type="AlphaFoldDB" id="A0A218WXS4"/>
<accession>A0A218WXS4</accession>
<name>A0A218WXS4_PUNGR</name>
<evidence type="ECO:0000256" key="2">
    <source>
        <dbReference type="SAM" id="Coils"/>
    </source>
</evidence>
<gene>
    <name evidence="4" type="ORF">CDL15_Pgr016902</name>
</gene>
<evidence type="ECO:0000313" key="5">
    <source>
        <dbReference type="Proteomes" id="UP000197138"/>
    </source>
</evidence>
<reference evidence="5" key="1">
    <citation type="journal article" date="2017" name="Plant J.">
        <title>The pomegranate (Punica granatum L.) genome and the genomics of punicalagin biosynthesis.</title>
        <authorList>
            <person name="Qin G."/>
            <person name="Xu C."/>
            <person name="Ming R."/>
            <person name="Tang H."/>
            <person name="Guyot R."/>
            <person name="Kramer E.M."/>
            <person name="Hu Y."/>
            <person name="Yi X."/>
            <person name="Qi Y."/>
            <person name="Xu X."/>
            <person name="Gao Z."/>
            <person name="Pan H."/>
            <person name="Jian J."/>
            <person name="Tian Y."/>
            <person name="Yue Z."/>
            <person name="Xu Y."/>
        </authorList>
    </citation>
    <scope>NUCLEOTIDE SEQUENCE [LARGE SCALE GENOMIC DNA]</scope>
    <source>
        <strain evidence="5">cv. Dabenzi</strain>
    </source>
</reference>
<dbReference type="SUPFAM" id="SSF101447">
    <property type="entry name" value="Formin homology 2 domain (FH2 domain)"/>
    <property type="match status" value="1"/>
</dbReference>
<feature type="compositionally biased region" description="Pro residues" evidence="3">
    <location>
        <begin position="361"/>
        <end position="406"/>
    </location>
</feature>
<comment type="caution">
    <text evidence="4">The sequence shown here is derived from an EMBL/GenBank/DDBJ whole genome shotgun (WGS) entry which is preliminary data.</text>
</comment>
<evidence type="ECO:0000313" key="4">
    <source>
        <dbReference type="EMBL" id="OWM77504.1"/>
    </source>
</evidence>
<evidence type="ECO:0000256" key="1">
    <source>
        <dbReference type="ARBA" id="ARBA00023054"/>
    </source>
</evidence>
<feature type="compositionally biased region" description="Basic residues" evidence="3">
    <location>
        <begin position="536"/>
        <end position="548"/>
    </location>
</feature>
<dbReference type="InterPro" id="IPR040265">
    <property type="entry name" value="CHUP1/IPGA1-like"/>
</dbReference>
<dbReference type="EMBL" id="MTKT01002534">
    <property type="protein sequence ID" value="OWM77504.1"/>
    <property type="molecule type" value="Genomic_DNA"/>
</dbReference>
<dbReference type="PROSITE" id="PS51257">
    <property type="entry name" value="PROKAR_LIPOPROTEIN"/>
    <property type="match status" value="1"/>
</dbReference>
<keyword evidence="1 2" id="KW-0175">Coiled coil</keyword>
<organism evidence="4 5">
    <name type="scientific">Punica granatum</name>
    <name type="common">Pomegranate</name>
    <dbReference type="NCBI Taxonomy" id="22663"/>
    <lineage>
        <taxon>Eukaryota</taxon>
        <taxon>Viridiplantae</taxon>
        <taxon>Streptophyta</taxon>
        <taxon>Embryophyta</taxon>
        <taxon>Tracheophyta</taxon>
        <taxon>Spermatophyta</taxon>
        <taxon>Magnoliopsida</taxon>
        <taxon>eudicotyledons</taxon>
        <taxon>Gunneridae</taxon>
        <taxon>Pentapetalae</taxon>
        <taxon>rosids</taxon>
        <taxon>malvids</taxon>
        <taxon>Myrtales</taxon>
        <taxon>Lythraceae</taxon>
        <taxon>Punica</taxon>
    </lineage>
</organism>
<feature type="region of interest" description="Disordered" evidence="3">
    <location>
        <begin position="208"/>
        <end position="227"/>
    </location>
</feature>
<dbReference type="PANTHER" id="PTHR31342">
    <property type="entry name" value="PROTEIN CHUP1, CHLOROPLASTIC"/>
    <property type="match status" value="1"/>
</dbReference>
<feature type="compositionally biased region" description="Pro residues" evidence="3">
    <location>
        <begin position="468"/>
        <end position="530"/>
    </location>
</feature>
<feature type="coiled-coil region" evidence="2">
    <location>
        <begin position="701"/>
        <end position="728"/>
    </location>
</feature>
<feature type="compositionally biased region" description="Pro residues" evidence="3">
    <location>
        <begin position="437"/>
        <end position="446"/>
    </location>
</feature>
<protein>
    <submittedName>
        <fullName evidence="4">Uncharacterized protein</fullName>
    </submittedName>
</protein>
<dbReference type="Proteomes" id="UP000197138">
    <property type="component" value="Unassembled WGS sequence"/>
</dbReference>
<evidence type="ECO:0000256" key="3">
    <source>
        <dbReference type="SAM" id="MobiDB-lite"/>
    </source>
</evidence>
<proteinExistence type="predicted"/>
<feature type="compositionally biased region" description="Pro residues" evidence="3">
    <location>
        <begin position="417"/>
        <end position="426"/>
    </location>
</feature>
<dbReference type="PANTHER" id="PTHR31342:SF16">
    <property type="entry name" value="TALIN_MIDDLE DOMAIN-CONTAINING PROTEIN"/>
    <property type="match status" value="1"/>
</dbReference>
<sequence length="828" mass="90538">MALRSSSSVPSFLYSCGSCKSCGFEAMKEAEIFGNQKECKGSQSNNSSRCSNDKILTMELRRKISLFRDIMDLPLCDWSISIDELVIETMEDLHKLYPEIIPKGQLEMRMAATKQGLAYFCTALKSIGDSWKKNEEWIDRASYNAINDIEDKDLDKIVRIVLATLDGLIRIVRKKFHMMDEDEDEEKKGCKIEKSAFDKMAAESLVGNHSPCRSPVTPTSVLPDRPKGPLMKEASYVHPLLGPLRVQALGKLNPIDVKRLALYSFSNLQFPANNIADSNCKAVEHTKLTRAATIELGQVEKVIKGSIGDDVHSQNIPKTTIATNISLKEQVRIDQTSVSPQASSPLQHSAVTQNKAGLVAPPLPPEPNSLPPLPPTPPPPPVAQPLPPQPNNLPPSSPTPPPPPPQSSNIAKANPAVPVPPPPPPTQSTMQAGPMAVAPPPPPPLPELLRGPSPRAPLPMPLLNGMALPPPPPLPGATRSPAPPPQPPMPLGNGMAPPPPPPPGAARGPPPPPPPGVPGKGMAPPPPPPGCAGRSLRPRPSTKLKRSTHIGSLYRLLKGRVEGSSLNGKAANGRKGLVGAPAGGKQGMADALAEMTKRHIEEDVQKYTKPITEMKAKISSFQTKDMAELLKFHKDIESILEKLTDESQASQLYLYVLARIEGFPGKKLETIRTAAALYQKLDAIIVELHNFKIEPPLGQLLDKVERYFNKIKGELDKLERVKDEESKKFTSHNIHFDFDILLRVKEAIVDVSSSCMELALKERREAKAMEDKEKGPKTEGRRKGCTKMLWRAFQFAFRVYTFAGGHDDRADKLTRELAHEIETDPQHQ</sequence>